<gene>
    <name evidence="3" type="ORF">GCM10010411_83110</name>
</gene>
<evidence type="ECO:0000313" key="4">
    <source>
        <dbReference type="Proteomes" id="UP001501509"/>
    </source>
</evidence>
<feature type="chain" id="PRO_5046690138" description="Lipoprotein" evidence="2">
    <location>
        <begin position="19"/>
        <end position="230"/>
    </location>
</feature>
<keyword evidence="2" id="KW-0732">Signal</keyword>
<organism evidence="3 4">
    <name type="scientific">Actinomadura fulvescens</name>
    <dbReference type="NCBI Taxonomy" id="46160"/>
    <lineage>
        <taxon>Bacteria</taxon>
        <taxon>Bacillati</taxon>
        <taxon>Actinomycetota</taxon>
        <taxon>Actinomycetes</taxon>
        <taxon>Streptosporangiales</taxon>
        <taxon>Thermomonosporaceae</taxon>
        <taxon>Actinomadura</taxon>
    </lineage>
</organism>
<name>A0ABP6D220_9ACTN</name>
<keyword evidence="4" id="KW-1185">Reference proteome</keyword>
<feature type="signal peptide" evidence="2">
    <location>
        <begin position="1"/>
        <end position="18"/>
    </location>
</feature>
<protein>
    <recommendedName>
        <fullName evidence="5">Lipoprotein</fullName>
    </recommendedName>
</protein>
<comment type="caution">
    <text evidence="3">The sequence shown here is derived from an EMBL/GenBank/DDBJ whole genome shotgun (WGS) entry which is preliminary data.</text>
</comment>
<feature type="region of interest" description="Disordered" evidence="1">
    <location>
        <begin position="22"/>
        <end position="53"/>
    </location>
</feature>
<feature type="compositionally biased region" description="Low complexity" evidence="1">
    <location>
        <begin position="22"/>
        <end position="31"/>
    </location>
</feature>
<evidence type="ECO:0008006" key="5">
    <source>
        <dbReference type="Google" id="ProtNLM"/>
    </source>
</evidence>
<reference evidence="4" key="1">
    <citation type="journal article" date="2019" name="Int. J. Syst. Evol. Microbiol.">
        <title>The Global Catalogue of Microorganisms (GCM) 10K type strain sequencing project: providing services to taxonomists for standard genome sequencing and annotation.</title>
        <authorList>
            <consortium name="The Broad Institute Genomics Platform"/>
            <consortium name="The Broad Institute Genome Sequencing Center for Infectious Disease"/>
            <person name="Wu L."/>
            <person name="Ma J."/>
        </authorList>
    </citation>
    <scope>NUCLEOTIDE SEQUENCE [LARGE SCALE GENOMIC DNA]</scope>
    <source>
        <strain evidence="4">JCM 6833</strain>
    </source>
</reference>
<dbReference type="EMBL" id="BAAATD010000016">
    <property type="protein sequence ID" value="GAA2632211.1"/>
    <property type="molecule type" value="Genomic_DNA"/>
</dbReference>
<evidence type="ECO:0000256" key="2">
    <source>
        <dbReference type="SAM" id="SignalP"/>
    </source>
</evidence>
<evidence type="ECO:0000256" key="1">
    <source>
        <dbReference type="SAM" id="MobiDB-lite"/>
    </source>
</evidence>
<evidence type="ECO:0000313" key="3">
    <source>
        <dbReference type="EMBL" id="GAA2632211.1"/>
    </source>
</evidence>
<accession>A0ABP6D220</accession>
<dbReference type="Proteomes" id="UP001501509">
    <property type="component" value="Unassembled WGS sequence"/>
</dbReference>
<dbReference type="PROSITE" id="PS51257">
    <property type="entry name" value="PROKAR_LIPOPROTEIN"/>
    <property type="match status" value="1"/>
</dbReference>
<dbReference type="RefSeq" id="WP_344548007.1">
    <property type="nucleotide sequence ID" value="NZ_BAAATD010000016.1"/>
</dbReference>
<sequence length="230" mass="24683">MRWTILTVPCLLAATACGAPSPNAPALPASSTPCAERTGTATPKPAPNSKRVPWRAEEMGDGSVRMTVGDVDASPRHPDAKRVVDHRAPFRAYECDTVQIIKVRGWWCTTTVDGLSVSGEIVVGGAEPRAQVKGKGFTTRCSGRPGRMRQRHVIQRDSWANWRSYGGVGKTAWTTSQDQSGPEVTEVCPKGRVGSYNYRLTVHLESDSAPIGDAYAASSRIRADCGTGLS</sequence>
<proteinExistence type="predicted"/>